<evidence type="ECO:0000256" key="1">
    <source>
        <dbReference type="SAM" id="MobiDB-lite"/>
    </source>
</evidence>
<keyword evidence="3" id="KW-1185">Reference proteome</keyword>
<accession>A0A8A3PRU6</accession>
<protein>
    <submittedName>
        <fullName evidence="2">Uncharacterized protein</fullName>
    </submittedName>
</protein>
<feature type="compositionally biased region" description="Pro residues" evidence="1">
    <location>
        <begin position="36"/>
        <end position="52"/>
    </location>
</feature>
<organism evidence="2 3">
    <name type="scientific">Monilinia vaccinii-corymbosi</name>
    <dbReference type="NCBI Taxonomy" id="61207"/>
    <lineage>
        <taxon>Eukaryota</taxon>
        <taxon>Fungi</taxon>
        <taxon>Dikarya</taxon>
        <taxon>Ascomycota</taxon>
        <taxon>Pezizomycotina</taxon>
        <taxon>Leotiomycetes</taxon>
        <taxon>Helotiales</taxon>
        <taxon>Sclerotiniaceae</taxon>
        <taxon>Monilinia</taxon>
    </lineage>
</organism>
<feature type="region of interest" description="Disordered" evidence="1">
    <location>
        <begin position="1"/>
        <end position="85"/>
    </location>
</feature>
<name>A0A8A3PRU6_9HELO</name>
<evidence type="ECO:0000313" key="2">
    <source>
        <dbReference type="EMBL" id="QSZ37880.1"/>
    </source>
</evidence>
<dbReference type="Proteomes" id="UP000672032">
    <property type="component" value="Chromosome 9"/>
</dbReference>
<dbReference type="EMBL" id="CP063413">
    <property type="protein sequence ID" value="QSZ37880.1"/>
    <property type="molecule type" value="Genomic_DNA"/>
</dbReference>
<dbReference type="OrthoDB" id="3563682at2759"/>
<dbReference type="AlphaFoldDB" id="A0A8A3PRU6"/>
<gene>
    <name evidence="2" type="ORF">DSL72_008980</name>
</gene>
<evidence type="ECO:0000313" key="3">
    <source>
        <dbReference type="Proteomes" id="UP000672032"/>
    </source>
</evidence>
<sequence>MAQQSQRPHRSLWDREPADVANMPQVYTQEYDNNAPPQPQPEPDSQPQPQPQPAARVLDEVQKEVAPPVQKQQVEKSHNKDDAASGFVGQAVGQAVGDGHYRRVIVFEVLEGHGFFWVIETIEGLGKAYGIYRHTQIHGWTKWETVQILRIPA</sequence>
<reference evidence="2" key="1">
    <citation type="submission" date="2020-10" db="EMBL/GenBank/DDBJ databases">
        <title>Genome Sequence of Monilinia vaccinii-corymbosi Sheds Light on Mummy Berry Disease Infection of Blueberry and Mating Type.</title>
        <authorList>
            <person name="Yow A.G."/>
            <person name="Zhang Y."/>
            <person name="Bansal K."/>
            <person name="Eacker S.M."/>
            <person name="Sullivan S."/>
            <person name="Liachko I."/>
            <person name="Cubeta M.A."/>
            <person name="Rollins J.A."/>
            <person name="Ashrafi H."/>
        </authorList>
    </citation>
    <scope>NUCLEOTIDE SEQUENCE</scope>
    <source>
        <strain evidence="2">RL-1</strain>
    </source>
</reference>
<proteinExistence type="predicted"/>
<feature type="compositionally biased region" description="Basic and acidic residues" evidence="1">
    <location>
        <begin position="73"/>
        <end position="83"/>
    </location>
</feature>